<dbReference type="PANTHER" id="PTHR30566">
    <property type="entry name" value="YNAI-RELATED MECHANOSENSITIVE ION CHANNEL"/>
    <property type="match status" value="1"/>
</dbReference>
<dbReference type="InterPro" id="IPR006685">
    <property type="entry name" value="MscS_channel_2nd"/>
</dbReference>
<feature type="transmembrane region" description="Helical" evidence="1">
    <location>
        <begin position="157"/>
        <end position="176"/>
    </location>
</feature>
<proteinExistence type="predicted"/>
<reference evidence="3 4" key="1">
    <citation type="submission" date="2019-04" db="EMBL/GenBank/DDBJ databases">
        <authorList>
            <person name="Jiang L."/>
        </authorList>
    </citation>
    <scope>NUCLEOTIDE SEQUENCE [LARGE SCALE GENOMIC DNA]</scope>
    <source>
        <strain evidence="3 4">YIM 131861</strain>
    </source>
</reference>
<comment type="caution">
    <text evidence="3">The sequence shown here is derived from an EMBL/GenBank/DDBJ whole genome shotgun (WGS) entry which is preliminary data.</text>
</comment>
<dbReference type="Gene3D" id="1.10.287.1260">
    <property type="match status" value="1"/>
</dbReference>
<dbReference type="PANTHER" id="PTHR30566:SF25">
    <property type="entry name" value="INNER MEMBRANE PROTEIN"/>
    <property type="match status" value="1"/>
</dbReference>
<dbReference type="InterPro" id="IPR010920">
    <property type="entry name" value="LSM_dom_sf"/>
</dbReference>
<evidence type="ECO:0000256" key="1">
    <source>
        <dbReference type="SAM" id="Phobius"/>
    </source>
</evidence>
<protein>
    <submittedName>
        <fullName evidence="3">Mechanosensitive ion channel</fullName>
    </submittedName>
</protein>
<gene>
    <name evidence="3" type="ORF">E6C70_07785</name>
</gene>
<dbReference type="GO" id="GO:0016020">
    <property type="term" value="C:membrane"/>
    <property type="evidence" value="ECO:0007669"/>
    <property type="project" value="InterPro"/>
</dbReference>
<keyword evidence="1" id="KW-0472">Membrane</keyword>
<feature type="transmembrane region" description="Helical" evidence="1">
    <location>
        <begin position="54"/>
        <end position="71"/>
    </location>
</feature>
<keyword evidence="4" id="KW-1185">Reference proteome</keyword>
<accession>A0A4S4FVM5</accession>
<dbReference type="SUPFAM" id="SSF50182">
    <property type="entry name" value="Sm-like ribonucleoproteins"/>
    <property type="match status" value="1"/>
</dbReference>
<dbReference type="GO" id="GO:0055085">
    <property type="term" value="P:transmembrane transport"/>
    <property type="evidence" value="ECO:0007669"/>
    <property type="project" value="InterPro"/>
</dbReference>
<keyword evidence="1" id="KW-1133">Transmembrane helix</keyword>
<keyword evidence="1" id="KW-0812">Transmembrane</keyword>
<dbReference type="Proteomes" id="UP000307380">
    <property type="component" value="Unassembled WGS sequence"/>
</dbReference>
<evidence type="ECO:0000313" key="4">
    <source>
        <dbReference type="Proteomes" id="UP000307380"/>
    </source>
</evidence>
<sequence>MDVAWNAWWGLAVGVVAAIVAAFVVVAIARQIARAAGRRKEWPGILVRRARWPFRLLLVVVGVWIAIVVTMPATPMRGSIEHVFLIATIAIGSWFACELVLFAMDLSTSRYRIDVADNRVARRIRTQIAILRRLVVVITVIVATGGILLSFPEVRVVGASVLASAGLVSVVAGLAAQSTLANLFAGIQLAFSEAIRVDDVVVVEGEWGRIGEITLSYVVVNLWDERTLVLPCTYFTTKPFQNWTRQGSALMGAVEMDLDWRIAPQRMREHLADVLARTDLWDKRASVLQVTDAIGGYVRVRILVTAVDAPTLFDLRCQVREEMVDWIREQTPSAIPHQRVRVEGVDERDPEAPVRVAPQRRSASVFEQFPVRQEPATVTGEQARLFSGSPEAEERASLFTSAMPVVDQAKLEESEAARDGRAASD</sequence>
<name>A0A4S4FVM5_9MICO</name>
<dbReference type="AlphaFoldDB" id="A0A4S4FVM5"/>
<dbReference type="Pfam" id="PF00924">
    <property type="entry name" value="MS_channel_2nd"/>
    <property type="match status" value="1"/>
</dbReference>
<evidence type="ECO:0000259" key="2">
    <source>
        <dbReference type="Pfam" id="PF00924"/>
    </source>
</evidence>
<dbReference type="OrthoDB" id="9792218at2"/>
<organism evidence="3 4">
    <name type="scientific">Orlajensenia flava</name>
    <dbReference type="NCBI Taxonomy" id="2565934"/>
    <lineage>
        <taxon>Bacteria</taxon>
        <taxon>Bacillati</taxon>
        <taxon>Actinomycetota</taxon>
        <taxon>Actinomycetes</taxon>
        <taxon>Micrococcales</taxon>
        <taxon>Microbacteriaceae</taxon>
        <taxon>Orlajensenia</taxon>
    </lineage>
</organism>
<dbReference type="EMBL" id="SSSN01000005">
    <property type="protein sequence ID" value="THG34574.1"/>
    <property type="molecule type" value="Genomic_DNA"/>
</dbReference>
<evidence type="ECO:0000313" key="3">
    <source>
        <dbReference type="EMBL" id="THG34574.1"/>
    </source>
</evidence>
<feature type="domain" description="Mechanosensitive ion channel MscS" evidence="2">
    <location>
        <begin position="179"/>
        <end position="245"/>
    </location>
</feature>
<feature type="transmembrane region" description="Helical" evidence="1">
    <location>
        <begin position="83"/>
        <end position="104"/>
    </location>
</feature>
<feature type="transmembrane region" description="Helical" evidence="1">
    <location>
        <begin position="6"/>
        <end position="33"/>
    </location>
</feature>
<feature type="transmembrane region" description="Helical" evidence="1">
    <location>
        <begin position="130"/>
        <end position="151"/>
    </location>
</feature>